<sequence length="568" mass="62372">MQLSIGKKLTFGFLCIALTLGIIGGLSMYSTKTIEQDYSFLLNGKIQVREYAKDIMEKTEEQSNSLQSYLLNSNETDLINYDQAHKAINKIVDQTIKTIQLENANGSLEQIDALTQIKKLNQENMTKMDKLLLLYKNDKSQATHYFIKEIDPIDRQMISKANSVQTLAQKHADEDIQLTKLMVNRIILITIISSLVALGFAVFLGYFITRMVSKPIKALTSSIEQLASGNLTINEITIKNRDEIGNLANSFNRLIRNLRDVIQQVEVSSTQVAASSQELMDRTEQTSRATEQIAASVQEVTIGTQQQSMDIEKASHTIHEMASSFQSITANAQFVSESSVKASEASIQGNQAIHNTIDQMHFINKTVLEAADSIQELGKHAQSIGKIVEVISGIANQTNLLALNAAIEAARAGEHGRGFAVVADEVHKLAEESSNSAKQITNYIASIQDGINKAVQAMDAGTKEVEHGIDVVNLAKVSFEKIRKSIDEVSTQIQEVTAATKEMSVGTEGIVLAMEHIEKMSEVTSSMAQTISASTEEQLATMEEIATSSDSLSTMADALQKLVNQFKM</sequence>
<dbReference type="CDD" id="cd06225">
    <property type="entry name" value="HAMP"/>
    <property type="match status" value="1"/>
</dbReference>
<feature type="domain" description="HAMP" evidence="9">
    <location>
        <begin position="210"/>
        <end position="263"/>
    </location>
</feature>
<reference evidence="10" key="1">
    <citation type="submission" date="2021-12" db="EMBL/GenBank/DDBJ databases">
        <title>Alicyclobacillaceae gen. nov., sp. nov., isolated from chalcocite enrichment system.</title>
        <authorList>
            <person name="Jiang Z."/>
        </authorList>
    </citation>
    <scope>NUCLEOTIDE SEQUENCE</scope>
    <source>
        <strain evidence="10">MYW30-H2</strain>
    </source>
</reference>
<organism evidence="10 11">
    <name type="scientific">Fodinisporobacter ferrooxydans</name>
    <dbReference type="NCBI Taxonomy" id="2901836"/>
    <lineage>
        <taxon>Bacteria</taxon>
        <taxon>Bacillati</taxon>
        <taxon>Bacillota</taxon>
        <taxon>Bacilli</taxon>
        <taxon>Bacillales</taxon>
        <taxon>Alicyclobacillaceae</taxon>
        <taxon>Fodinisporobacter</taxon>
    </lineage>
</organism>
<evidence type="ECO:0000256" key="3">
    <source>
        <dbReference type="ARBA" id="ARBA00023136"/>
    </source>
</evidence>
<evidence type="ECO:0000256" key="5">
    <source>
        <dbReference type="ARBA" id="ARBA00029447"/>
    </source>
</evidence>
<evidence type="ECO:0000259" key="8">
    <source>
        <dbReference type="PROSITE" id="PS50111"/>
    </source>
</evidence>
<dbReference type="Proteomes" id="UP000830167">
    <property type="component" value="Chromosome"/>
</dbReference>
<dbReference type="EMBL" id="CP089291">
    <property type="protein sequence ID" value="UOF92264.1"/>
    <property type="molecule type" value="Genomic_DNA"/>
</dbReference>
<dbReference type="SMART" id="SM00283">
    <property type="entry name" value="MA"/>
    <property type="match status" value="1"/>
</dbReference>
<dbReference type="PROSITE" id="PS50111">
    <property type="entry name" value="CHEMOTAXIS_TRANSDUC_2"/>
    <property type="match status" value="1"/>
</dbReference>
<comment type="subcellular location">
    <subcellularLocation>
        <location evidence="1">Cell membrane</location>
    </subcellularLocation>
</comment>
<dbReference type="SMART" id="SM00304">
    <property type="entry name" value="HAMP"/>
    <property type="match status" value="1"/>
</dbReference>
<evidence type="ECO:0000256" key="7">
    <source>
        <dbReference type="SAM" id="Phobius"/>
    </source>
</evidence>
<dbReference type="PANTHER" id="PTHR32089">
    <property type="entry name" value="METHYL-ACCEPTING CHEMOTAXIS PROTEIN MCPB"/>
    <property type="match status" value="1"/>
</dbReference>
<dbReference type="CDD" id="cd11386">
    <property type="entry name" value="MCP_signal"/>
    <property type="match status" value="1"/>
</dbReference>
<dbReference type="Pfam" id="PF00672">
    <property type="entry name" value="HAMP"/>
    <property type="match status" value="1"/>
</dbReference>
<keyword evidence="2" id="KW-1003">Cell membrane</keyword>
<dbReference type="InterPro" id="IPR004089">
    <property type="entry name" value="MCPsignal_dom"/>
</dbReference>
<keyword evidence="11" id="KW-1185">Reference proteome</keyword>
<dbReference type="InterPro" id="IPR003660">
    <property type="entry name" value="HAMP_dom"/>
</dbReference>
<feature type="transmembrane region" description="Helical" evidence="7">
    <location>
        <begin position="9"/>
        <end position="29"/>
    </location>
</feature>
<dbReference type="InterPro" id="IPR024478">
    <property type="entry name" value="HlyB_4HB_MCP"/>
</dbReference>
<dbReference type="PROSITE" id="PS50885">
    <property type="entry name" value="HAMP"/>
    <property type="match status" value="1"/>
</dbReference>
<accession>A0ABY4CPS3</accession>
<gene>
    <name evidence="10" type="ORF">LSG31_08925</name>
</gene>
<feature type="domain" description="Methyl-accepting transducer" evidence="8">
    <location>
        <begin position="282"/>
        <end position="518"/>
    </location>
</feature>
<comment type="similarity">
    <text evidence="5">Belongs to the methyl-accepting chemotaxis (MCP) protein family.</text>
</comment>
<dbReference type="SUPFAM" id="SSF58104">
    <property type="entry name" value="Methyl-accepting chemotaxis protein (MCP) signaling domain"/>
    <property type="match status" value="1"/>
</dbReference>
<evidence type="ECO:0000256" key="1">
    <source>
        <dbReference type="ARBA" id="ARBA00004236"/>
    </source>
</evidence>
<dbReference type="PANTHER" id="PTHR32089:SF112">
    <property type="entry name" value="LYSOZYME-LIKE PROTEIN-RELATED"/>
    <property type="match status" value="1"/>
</dbReference>
<evidence type="ECO:0000313" key="11">
    <source>
        <dbReference type="Proteomes" id="UP000830167"/>
    </source>
</evidence>
<dbReference type="Gene3D" id="6.10.340.10">
    <property type="match status" value="1"/>
</dbReference>
<keyword evidence="7" id="KW-1133">Transmembrane helix</keyword>
<keyword evidence="4 6" id="KW-0807">Transducer</keyword>
<dbReference type="Pfam" id="PF12729">
    <property type="entry name" value="4HB_MCP_1"/>
    <property type="match status" value="1"/>
</dbReference>
<evidence type="ECO:0000259" key="9">
    <source>
        <dbReference type="PROSITE" id="PS50885"/>
    </source>
</evidence>
<evidence type="ECO:0000256" key="6">
    <source>
        <dbReference type="PROSITE-ProRule" id="PRU00284"/>
    </source>
</evidence>
<evidence type="ECO:0000256" key="2">
    <source>
        <dbReference type="ARBA" id="ARBA00022475"/>
    </source>
</evidence>
<proteinExistence type="inferred from homology"/>
<dbReference type="RefSeq" id="WP_347438946.1">
    <property type="nucleotide sequence ID" value="NZ_CP089291.1"/>
</dbReference>
<keyword evidence="3 7" id="KW-0472">Membrane</keyword>
<evidence type="ECO:0000313" key="10">
    <source>
        <dbReference type="EMBL" id="UOF92264.1"/>
    </source>
</evidence>
<feature type="transmembrane region" description="Helical" evidence="7">
    <location>
        <begin position="186"/>
        <end position="208"/>
    </location>
</feature>
<dbReference type="Gene3D" id="1.10.287.950">
    <property type="entry name" value="Methyl-accepting chemotaxis protein"/>
    <property type="match status" value="1"/>
</dbReference>
<protein>
    <submittedName>
        <fullName evidence="10">Methyl-accepting chemotaxis protein</fullName>
    </submittedName>
</protein>
<keyword evidence="7" id="KW-0812">Transmembrane</keyword>
<name>A0ABY4CPS3_9BACL</name>
<evidence type="ECO:0000256" key="4">
    <source>
        <dbReference type="ARBA" id="ARBA00023224"/>
    </source>
</evidence>
<dbReference type="Pfam" id="PF00015">
    <property type="entry name" value="MCPsignal"/>
    <property type="match status" value="1"/>
</dbReference>